<evidence type="ECO:0000256" key="2">
    <source>
        <dbReference type="ARBA" id="ARBA00022614"/>
    </source>
</evidence>
<evidence type="ECO:0000256" key="4">
    <source>
        <dbReference type="ARBA" id="ARBA00022737"/>
    </source>
</evidence>
<evidence type="ECO:0000313" key="10">
    <source>
        <dbReference type="EMBL" id="KAH0468157.1"/>
    </source>
</evidence>
<dbReference type="Pfam" id="PF07714">
    <property type="entry name" value="PK_Tyr_Ser-Thr"/>
    <property type="match status" value="1"/>
</dbReference>
<reference evidence="10 11" key="1">
    <citation type="journal article" date="2021" name="Hortic Res">
        <title>Chromosome-scale assembly of the Dendrobium chrysotoxum genome enhances the understanding of orchid evolution.</title>
        <authorList>
            <person name="Zhang Y."/>
            <person name="Zhang G.Q."/>
            <person name="Zhang D."/>
            <person name="Liu X.D."/>
            <person name="Xu X.Y."/>
            <person name="Sun W.H."/>
            <person name="Yu X."/>
            <person name="Zhu X."/>
            <person name="Wang Z.W."/>
            <person name="Zhao X."/>
            <person name="Zhong W.Y."/>
            <person name="Chen H."/>
            <person name="Yin W.L."/>
            <person name="Huang T."/>
            <person name="Niu S.C."/>
            <person name="Liu Z.J."/>
        </authorList>
    </citation>
    <scope>NUCLEOTIDE SEQUENCE [LARGE SCALE GENOMIC DNA]</scope>
    <source>
        <strain evidence="10">Lindl</strain>
    </source>
</reference>
<dbReference type="PANTHER" id="PTHR48007:SF84">
    <property type="entry name" value="(WILD MALAYSIAN BANANA) HYPOTHETICAL PROTEIN"/>
    <property type="match status" value="1"/>
</dbReference>
<dbReference type="FunFam" id="3.30.200.20:FF:000466">
    <property type="entry name" value="Putative LRR receptor-like serine/threonine-protein kinase"/>
    <property type="match status" value="1"/>
</dbReference>
<dbReference type="InterPro" id="IPR032675">
    <property type="entry name" value="LRR_dom_sf"/>
</dbReference>
<dbReference type="Gene3D" id="1.10.510.10">
    <property type="entry name" value="Transferase(Phosphotransferase) domain 1"/>
    <property type="match status" value="2"/>
</dbReference>
<protein>
    <recommendedName>
        <fullName evidence="9">Protein kinase domain-containing protein</fullName>
    </recommendedName>
</protein>
<dbReference type="GO" id="GO:0004672">
    <property type="term" value="F:protein kinase activity"/>
    <property type="evidence" value="ECO:0007669"/>
    <property type="project" value="InterPro"/>
</dbReference>
<keyword evidence="3 7" id="KW-0812">Transmembrane</keyword>
<dbReference type="PROSITE" id="PS50011">
    <property type="entry name" value="PROTEIN_KINASE_DOM"/>
    <property type="match status" value="1"/>
</dbReference>
<keyword evidence="11" id="KW-1185">Reference proteome</keyword>
<name>A0AAV7HIJ4_DENCH</name>
<keyword evidence="5 7" id="KW-1133">Transmembrane helix</keyword>
<gene>
    <name evidence="10" type="ORF">IEQ34_003190</name>
</gene>
<dbReference type="PROSITE" id="PS51450">
    <property type="entry name" value="LRR"/>
    <property type="match status" value="1"/>
</dbReference>
<dbReference type="SUPFAM" id="SSF52058">
    <property type="entry name" value="L domain-like"/>
    <property type="match status" value="1"/>
</dbReference>
<dbReference type="SUPFAM" id="SSF56112">
    <property type="entry name" value="Protein kinase-like (PK-like)"/>
    <property type="match status" value="1"/>
</dbReference>
<dbReference type="GO" id="GO:0005524">
    <property type="term" value="F:ATP binding"/>
    <property type="evidence" value="ECO:0007669"/>
    <property type="project" value="InterPro"/>
</dbReference>
<keyword evidence="8" id="KW-0732">Signal</keyword>
<feature type="signal peptide" evidence="8">
    <location>
        <begin position="1"/>
        <end position="25"/>
    </location>
</feature>
<proteinExistence type="predicted"/>
<keyword evidence="4" id="KW-0677">Repeat</keyword>
<evidence type="ECO:0000256" key="1">
    <source>
        <dbReference type="ARBA" id="ARBA00004370"/>
    </source>
</evidence>
<dbReference type="Gene3D" id="3.30.200.20">
    <property type="entry name" value="Phosphorylase Kinase, domain 1"/>
    <property type="match status" value="1"/>
</dbReference>
<feature type="chain" id="PRO_5044000820" description="Protein kinase domain-containing protein" evidence="8">
    <location>
        <begin position="26"/>
        <end position="626"/>
    </location>
</feature>
<dbReference type="InterPro" id="IPR011009">
    <property type="entry name" value="Kinase-like_dom_sf"/>
</dbReference>
<dbReference type="EMBL" id="JAGFBR010000004">
    <property type="protein sequence ID" value="KAH0468157.1"/>
    <property type="molecule type" value="Genomic_DNA"/>
</dbReference>
<dbReference type="Gene3D" id="3.80.10.10">
    <property type="entry name" value="Ribonuclease Inhibitor"/>
    <property type="match status" value="2"/>
</dbReference>
<comment type="subcellular location">
    <subcellularLocation>
        <location evidence="1">Membrane</location>
    </subcellularLocation>
</comment>
<feature type="domain" description="Protein kinase" evidence="9">
    <location>
        <begin position="330"/>
        <end position="626"/>
    </location>
</feature>
<dbReference type="PANTHER" id="PTHR48007">
    <property type="entry name" value="LEUCINE-RICH REPEAT RECEPTOR-LIKE PROTEIN KINASE PXC1"/>
    <property type="match status" value="1"/>
</dbReference>
<evidence type="ECO:0000256" key="8">
    <source>
        <dbReference type="SAM" id="SignalP"/>
    </source>
</evidence>
<dbReference type="InterPro" id="IPR000719">
    <property type="entry name" value="Prot_kinase_dom"/>
</dbReference>
<dbReference type="PRINTS" id="PR00019">
    <property type="entry name" value="LEURICHRPT"/>
</dbReference>
<evidence type="ECO:0000256" key="7">
    <source>
        <dbReference type="SAM" id="Phobius"/>
    </source>
</evidence>
<feature type="transmembrane region" description="Helical" evidence="7">
    <location>
        <begin position="253"/>
        <end position="277"/>
    </location>
</feature>
<keyword evidence="2" id="KW-0433">Leucine-rich repeat</keyword>
<dbReference type="AlphaFoldDB" id="A0AAV7HIJ4"/>
<evidence type="ECO:0000256" key="5">
    <source>
        <dbReference type="ARBA" id="ARBA00022989"/>
    </source>
</evidence>
<evidence type="ECO:0000259" key="9">
    <source>
        <dbReference type="PROSITE" id="PS50011"/>
    </source>
</evidence>
<comment type="caution">
    <text evidence="10">The sequence shown here is derived from an EMBL/GenBank/DDBJ whole genome shotgun (WGS) entry which is preliminary data.</text>
</comment>
<dbReference type="Proteomes" id="UP000775213">
    <property type="component" value="Unassembled WGS sequence"/>
</dbReference>
<organism evidence="10 11">
    <name type="scientific">Dendrobium chrysotoxum</name>
    <name type="common">Orchid</name>
    <dbReference type="NCBI Taxonomy" id="161865"/>
    <lineage>
        <taxon>Eukaryota</taxon>
        <taxon>Viridiplantae</taxon>
        <taxon>Streptophyta</taxon>
        <taxon>Embryophyta</taxon>
        <taxon>Tracheophyta</taxon>
        <taxon>Spermatophyta</taxon>
        <taxon>Magnoliopsida</taxon>
        <taxon>Liliopsida</taxon>
        <taxon>Asparagales</taxon>
        <taxon>Orchidaceae</taxon>
        <taxon>Epidendroideae</taxon>
        <taxon>Malaxideae</taxon>
        <taxon>Dendrobiinae</taxon>
        <taxon>Dendrobium</taxon>
    </lineage>
</organism>
<dbReference type="Pfam" id="PF13855">
    <property type="entry name" value="LRR_8"/>
    <property type="match status" value="2"/>
</dbReference>
<evidence type="ECO:0000313" key="11">
    <source>
        <dbReference type="Proteomes" id="UP000775213"/>
    </source>
</evidence>
<dbReference type="InterPro" id="IPR001245">
    <property type="entry name" value="Ser-Thr/Tyr_kinase_cat_dom"/>
</dbReference>
<evidence type="ECO:0000256" key="6">
    <source>
        <dbReference type="ARBA" id="ARBA00023136"/>
    </source>
</evidence>
<evidence type="ECO:0000256" key="3">
    <source>
        <dbReference type="ARBA" id="ARBA00022692"/>
    </source>
</evidence>
<dbReference type="InterPro" id="IPR001611">
    <property type="entry name" value="Leu-rich_rpt"/>
</dbReference>
<dbReference type="InterPro" id="IPR046959">
    <property type="entry name" value="PRK1-6/SRF4-like"/>
</dbReference>
<keyword evidence="6 7" id="KW-0472">Membrane</keyword>
<dbReference type="GO" id="GO:0016020">
    <property type="term" value="C:membrane"/>
    <property type="evidence" value="ECO:0007669"/>
    <property type="project" value="UniProtKB-SubCell"/>
</dbReference>
<accession>A0AAV7HIJ4</accession>
<sequence length="626" mass="67651">MALRLLLLLLLPLLFLLSLLTSTHCSCDSLHRRLLSLSFSSVAGFHPPPASATGDCIRHLHLPSQNLSGTVAWIFLRNITTLQTLDLSGNALDGSIPGSFWSSPALTEVNLARNNLGGPLRFEESCLRFLNLSGNRFSAASDLSQLTSLKALDLSRNKIGFTPPGLNSLHNIDYLDLSNNSMTGEFPRDFPAISVLRFLNVSYNNLTGEVDSAALHKFGSSAFEKGGVFTYAEASSEQTKGKKHAKSSTWRKAVIAAASAVVGVVIVGLLIAGAFCCRRKRSPEKDKGEVADEEIGWVREARWGAPVVVFEKPLMELTFGDLAGATSGFGRESLMAEGGRSGPIYRAVLPGEMHVVVRVMERDRGVEPAAAAAAFKEIGRLRHRNLLPLLGYCISGREKLLLYEYMERGDLHRWLHELPAGQPDVEDWTGDTWENAPSDTRPSSSSAAAAAGTITAVGDWPTRHRIGLGVARGLAFLHQGWVGSHTPVVHGHLVPSNILISDDLEPRIADFAGEGGGATAEDDVYSYGVVVMELVTGRPHWPEEEVERLRVVVRDGPPAAVAAVVDERLQMEAEWEKEAVECLKVGYLCTAKSPEKRPAMQQVVALLKDIRPDTAADGGGGASPTF</sequence>